<dbReference type="GO" id="GO:0005886">
    <property type="term" value="C:plasma membrane"/>
    <property type="evidence" value="ECO:0007669"/>
    <property type="project" value="InterPro"/>
</dbReference>
<dbReference type="InterPro" id="IPR052413">
    <property type="entry name" value="SUR7_domain"/>
</dbReference>
<dbReference type="InterPro" id="IPR009571">
    <property type="entry name" value="SUR7/Rim9-like_fungi"/>
</dbReference>
<evidence type="ECO:0000256" key="2">
    <source>
        <dbReference type="SAM" id="Phobius"/>
    </source>
</evidence>
<protein>
    <recommendedName>
        <fullName evidence="5">Integral membrane protein</fullName>
    </recommendedName>
</protein>
<dbReference type="HOGENOM" id="CLU_034574_0_0_1"/>
<dbReference type="KEGG" id="cthr:CTHT_0051790"/>
<dbReference type="GeneID" id="18259217"/>
<evidence type="ECO:0000313" key="3">
    <source>
        <dbReference type="EMBL" id="EGS18575.1"/>
    </source>
</evidence>
<dbReference type="GO" id="GO:0031505">
    <property type="term" value="P:fungal-type cell wall organization"/>
    <property type="evidence" value="ECO:0007669"/>
    <property type="project" value="TreeGrafter"/>
</dbReference>
<feature type="compositionally biased region" description="Basic and acidic residues" evidence="1">
    <location>
        <begin position="14"/>
        <end position="25"/>
    </location>
</feature>
<organism evidence="4">
    <name type="scientific">Chaetomium thermophilum (strain DSM 1495 / CBS 144.50 / IMI 039719)</name>
    <name type="common">Thermochaetoides thermophila</name>
    <dbReference type="NCBI Taxonomy" id="759272"/>
    <lineage>
        <taxon>Eukaryota</taxon>
        <taxon>Fungi</taxon>
        <taxon>Dikarya</taxon>
        <taxon>Ascomycota</taxon>
        <taxon>Pezizomycotina</taxon>
        <taxon>Sordariomycetes</taxon>
        <taxon>Sordariomycetidae</taxon>
        <taxon>Sordariales</taxon>
        <taxon>Chaetomiaceae</taxon>
        <taxon>Thermochaetoides</taxon>
    </lineage>
</organism>
<dbReference type="EMBL" id="GL988045">
    <property type="protein sequence ID" value="EGS18575.1"/>
    <property type="molecule type" value="Genomic_DNA"/>
</dbReference>
<dbReference type="AlphaFoldDB" id="G0SDH4"/>
<keyword evidence="2" id="KW-0812">Transmembrane</keyword>
<evidence type="ECO:0000313" key="4">
    <source>
        <dbReference type="Proteomes" id="UP000008066"/>
    </source>
</evidence>
<sequence length="325" mass="35485">MALPSILRPRRSHQHTDSTSEKHDPSAPLTQPSSGRPSQDAPSSQHNTIVTANGSEISDEALKRATRVRKGFALLASFSYLISWIFLLLVLIGNTHPRPVLRDIYFFKLILADIIPMSVPNAALINSIAQTIGLHDFYQVGLWNFCEGYMNEGITACSEPKPLYWFDPVSILTSELLSGATIALPSQIVTILSVLRISSQIMFGFFLTSTLLSFLLCPLSPLALSSRWWSLPLAFAAFLNMVLTLSASVVGSVISVAFKYAATAQSELNIRAEVGGMMFVFMWVAAGAGVVGFAVHAGMGCCCTSRRDVKSGRRRVGEDGRVIRW</sequence>
<keyword evidence="4" id="KW-1185">Reference proteome</keyword>
<dbReference type="Pfam" id="PF06687">
    <property type="entry name" value="SUR7"/>
    <property type="match status" value="1"/>
</dbReference>
<accession>G0SDH4</accession>
<feature type="transmembrane region" description="Helical" evidence="2">
    <location>
        <begin position="202"/>
        <end position="221"/>
    </location>
</feature>
<dbReference type="OMA" id="QGITHCS"/>
<dbReference type="PANTHER" id="PTHR28019:SF2">
    <property type="entry name" value="CELL MEMBRANE PROTEIN YLR413W-RELATED"/>
    <property type="match status" value="1"/>
</dbReference>
<proteinExistence type="predicted"/>
<feature type="transmembrane region" description="Helical" evidence="2">
    <location>
        <begin position="279"/>
        <end position="299"/>
    </location>
</feature>
<dbReference type="PANTHER" id="PTHR28019">
    <property type="entry name" value="CELL MEMBRANE PROTEIN YLR413W-RELATED"/>
    <property type="match status" value="1"/>
</dbReference>
<keyword evidence="2" id="KW-1133">Transmembrane helix</keyword>
<feature type="transmembrane region" description="Helical" evidence="2">
    <location>
        <begin position="72"/>
        <end position="92"/>
    </location>
</feature>
<evidence type="ECO:0008006" key="5">
    <source>
        <dbReference type="Google" id="ProtNLM"/>
    </source>
</evidence>
<reference evidence="3 4" key="1">
    <citation type="journal article" date="2011" name="Cell">
        <title>Insight into structure and assembly of the nuclear pore complex by utilizing the genome of a eukaryotic thermophile.</title>
        <authorList>
            <person name="Amlacher S."/>
            <person name="Sarges P."/>
            <person name="Flemming D."/>
            <person name="van Noort V."/>
            <person name="Kunze R."/>
            <person name="Devos D.P."/>
            <person name="Arumugam M."/>
            <person name="Bork P."/>
            <person name="Hurt E."/>
        </authorList>
    </citation>
    <scope>NUCLEOTIDE SEQUENCE [LARGE SCALE GENOMIC DNA]</scope>
    <source>
        <strain evidence="4">DSM 1495 / CBS 144.50 / IMI 039719</strain>
    </source>
</reference>
<feature type="region of interest" description="Disordered" evidence="1">
    <location>
        <begin position="1"/>
        <end position="46"/>
    </location>
</feature>
<feature type="transmembrane region" description="Helical" evidence="2">
    <location>
        <begin position="233"/>
        <end position="258"/>
    </location>
</feature>
<dbReference type="RefSeq" id="XP_006695520.1">
    <property type="nucleotide sequence ID" value="XM_006695457.1"/>
</dbReference>
<feature type="compositionally biased region" description="Polar residues" evidence="1">
    <location>
        <begin position="28"/>
        <end position="46"/>
    </location>
</feature>
<evidence type="ECO:0000256" key="1">
    <source>
        <dbReference type="SAM" id="MobiDB-lite"/>
    </source>
</evidence>
<dbReference type="GO" id="GO:0051285">
    <property type="term" value="C:cell cortex of cell tip"/>
    <property type="evidence" value="ECO:0007669"/>
    <property type="project" value="TreeGrafter"/>
</dbReference>
<name>G0SDH4_CHATD</name>
<feature type="transmembrane region" description="Helical" evidence="2">
    <location>
        <begin position="176"/>
        <end position="195"/>
    </location>
</feature>
<gene>
    <name evidence="3" type="ORF">CTHT_0051790</name>
</gene>
<dbReference type="eggNOG" id="ENOG502QRB5">
    <property type="taxonomic scope" value="Eukaryota"/>
</dbReference>
<dbReference type="Proteomes" id="UP000008066">
    <property type="component" value="Unassembled WGS sequence"/>
</dbReference>
<dbReference type="OrthoDB" id="2327445at2759"/>
<keyword evidence="2" id="KW-0472">Membrane</keyword>